<dbReference type="InterPro" id="IPR036412">
    <property type="entry name" value="HAD-like_sf"/>
</dbReference>
<dbReference type="GO" id="GO:0016791">
    <property type="term" value="F:phosphatase activity"/>
    <property type="evidence" value="ECO:0007669"/>
    <property type="project" value="TreeGrafter"/>
</dbReference>
<gene>
    <name evidence="1" type="ORF">EAH69_06180</name>
</gene>
<reference evidence="1 2" key="1">
    <citation type="submission" date="2018-10" db="EMBL/GenBank/DDBJ databases">
        <authorList>
            <person name="Chen X."/>
        </authorList>
    </citation>
    <scope>NUCLEOTIDE SEQUENCE [LARGE SCALE GENOMIC DNA]</scope>
    <source>
        <strain evidence="1 2">YIM 102668</strain>
    </source>
</reference>
<dbReference type="RefSeq" id="WP_121934313.1">
    <property type="nucleotide sequence ID" value="NZ_RDOJ01000006.1"/>
</dbReference>
<accession>A0A3L9MCJ6</accession>
<dbReference type="OrthoDB" id="9814970at2"/>
<name>A0A3L9MCJ6_9FLAO</name>
<dbReference type="SFLD" id="SFLDG01140">
    <property type="entry name" value="C2.B:_Phosphomannomutase_and_P"/>
    <property type="match status" value="1"/>
</dbReference>
<comment type="caution">
    <text evidence="1">The sequence shown here is derived from an EMBL/GenBank/DDBJ whole genome shotgun (WGS) entry which is preliminary data.</text>
</comment>
<sequence length="260" mass="29573">MPINSFFFDFDGTLQGFETHSISASTKEALHLLKAKNNKIFLATGRNLTDIPETLSELNFDGFINNNGGMCSDENRIPFHIDYISKVDVKALLQYDEVHPFAFSFMTEKGFSINRVNDFVEKSFEYFGMNVPKLMDAKEIELDKIMQMNFFVDEEQEERLMKEVMINSESSRWMPYFADVNPKGINKMKGIERMAKHYNLDLSKTMAFGDGGNDIPMINGCAIGVAMGNSKENVQNAADYVTTSADEDGIWNALKYYDII</sequence>
<proteinExistence type="predicted"/>
<dbReference type="PANTHER" id="PTHR10000:SF25">
    <property type="entry name" value="PHOSPHATASE YKRA-RELATED"/>
    <property type="match status" value="1"/>
</dbReference>
<dbReference type="Gene3D" id="3.40.50.1000">
    <property type="entry name" value="HAD superfamily/HAD-like"/>
    <property type="match status" value="1"/>
</dbReference>
<evidence type="ECO:0000313" key="2">
    <source>
        <dbReference type="Proteomes" id="UP000275348"/>
    </source>
</evidence>
<keyword evidence="1" id="KW-0378">Hydrolase</keyword>
<dbReference type="EMBL" id="RDOJ01000006">
    <property type="protein sequence ID" value="RLZ10728.1"/>
    <property type="molecule type" value="Genomic_DNA"/>
</dbReference>
<dbReference type="InterPro" id="IPR006379">
    <property type="entry name" value="HAD-SF_hydro_IIB"/>
</dbReference>
<protein>
    <submittedName>
        <fullName evidence="1">Cof-type HAD-IIB family hydrolase</fullName>
    </submittedName>
</protein>
<dbReference type="NCBIfam" id="TIGR00099">
    <property type="entry name" value="Cof-subfamily"/>
    <property type="match status" value="1"/>
</dbReference>
<dbReference type="SUPFAM" id="SSF56784">
    <property type="entry name" value="HAD-like"/>
    <property type="match status" value="1"/>
</dbReference>
<dbReference type="GO" id="GO:0005829">
    <property type="term" value="C:cytosol"/>
    <property type="evidence" value="ECO:0007669"/>
    <property type="project" value="TreeGrafter"/>
</dbReference>
<evidence type="ECO:0000313" key="1">
    <source>
        <dbReference type="EMBL" id="RLZ10728.1"/>
    </source>
</evidence>
<dbReference type="Pfam" id="PF08282">
    <property type="entry name" value="Hydrolase_3"/>
    <property type="match status" value="1"/>
</dbReference>
<dbReference type="PANTHER" id="PTHR10000">
    <property type="entry name" value="PHOSPHOSERINE PHOSPHATASE"/>
    <property type="match status" value="1"/>
</dbReference>
<keyword evidence="2" id="KW-1185">Reference proteome</keyword>
<dbReference type="InterPro" id="IPR023214">
    <property type="entry name" value="HAD_sf"/>
</dbReference>
<dbReference type="NCBIfam" id="TIGR01484">
    <property type="entry name" value="HAD-SF-IIB"/>
    <property type="match status" value="1"/>
</dbReference>
<dbReference type="InterPro" id="IPR000150">
    <property type="entry name" value="Cof"/>
</dbReference>
<dbReference type="GO" id="GO:0000287">
    <property type="term" value="F:magnesium ion binding"/>
    <property type="evidence" value="ECO:0007669"/>
    <property type="project" value="TreeGrafter"/>
</dbReference>
<dbReference type="Proteomes" id="UP000275348">
    <property type="component" value="Unassembled WGS sequence"/>
</dbReference>
<dbReference type="AlphaFoldDB" id="A0A3L9MCJ6"/>
<organism evidence="1 2">
    <name type="scientific">Faecalibacter macacae</name>
    <dbReference type="NCBI Taxonomy" id="1859289"/>
    <lineage>
        <taxon>Bacteria</taxon>
        <taxon>Pseudomonadati</taxon>
        <taxon>Bacteroidota</taxon>
        <taxon>Flavobacteriia</taxon>
        <taxon>Flavobacteriales</taxon>
        <taxon>Weeksellaceae</taxon>
        <taxon>Faecalibacter</taxon>
    </lineage>
</organism>
<dbReference type="Gene3D" id="3.30.1240.10">
    <property type="match status" value="1"/>
</dbReference>
<dbReference type="SFLD" id="SFLDS00003">
    <property type="entry name" value="Haloacid_Dehalogenase"/>
    <property type="match status" value="1"/>
</dbReference>